<feature type="non-terminal residue" evidence="2">
    <location>
        <position position="71"/>
    </location>
</feature>
<organism evidence="2 3">
    <name type="scientific">Pleurodeles waltl</name>
    <name type="common">Iberian ribbed newt</name>
    <dbReference type="NCBI Taxonomy" id="8319"/>
    <lineage>
        <taxon>Eukaryota</taxon>
        <taxon>Metazoa</taxon>
        <taxon>Chordata</taxon>
        <taxon>Craniata</taxon>
        <taxon>Vertebrata</taxon>
        <taxon>Euteleostomi</taxon>
        <taxon>Amphibia</taxon>
        <taxon>Batrachia</taxon>
        <taxon>Caudata</taxon>
        <taxon>Salamandroidea</taxon>
        <taxon>Salamandridae</taxon>
        <taxon>Pleurodelinae</taxon>
        <taxon>Pleurodeles</taxon>
    </lineage>
</organism>
<evidence type="ECO:0000313" key="3">
    <source>
        <dbReference type="Proteomes" id="UP001066276"/>
    </source>
</evidence>
<dbReference type="EMBL" id="JANPWB010000015">
    <property type="protein sequence ID" value="KAJ1087669.1"/>
    <property type="molecule type" value="Genomic_DNA"/>
</dbReference>
<proteinExistence type="predicted"/>
<name>A0AAV7L9S6_PLEWA</name>
<accession>A0AAV7L9S6</accession>
<comment type="caution">
    <text evidence="2">The sequence shown here is derived from an EMBL/GenBank/DDBJ whole genome shotgun (WGS) entry which is preliminary data.</text>
</comment>
<feature type="non-terminal residue" evidence="2">
    <location>
        <position position="1"/>
    </location>
</feature>
<dbReference type="AlphaFoldDB" id="A0AAV7L9S6"/>
<evidence type="ECO:0000256" key="1">
    <source>
        <dbReference type="SAM" id="MobiDB-lite"/>
    </source>
</evidence>
<evidence type="ECO:0000313" key="2">
    <source>
        <dbReference type="EMBL" id="KAJ1087669.1"/>
    </source>
</evidence>
<gene>
    <name evidence="2" type="ORF">NDU88_000836</name>
</gene>
<protein>
    <submittedName>
        <fullName evidence="2">Uncharacterized protein</fullName>
    </submittedName>
</protein>
<feature type="region of interest" description="Disordered" evidence="1">
    <location>
        <begin position="47"/>
        <end position="71"/>
    </location>
</feature>
<sequence>SSCVEVFSHILGFFLWDSFWRVRSALVSFPVSSTVATRKGLPYLGQSRTSKRLGVPSSSSANGGKRRADRD</sequence>
<dbReference type="Proteomes" id="UP001066276">
    <property type="component" value="Chromosome 11"/>
</dbReference>
<reference evidence="2" key="1">
    <citation type="journal article" date="2022" name="bioRxiv">
        <title>Sequencing and chromosome-scale assembly of the giantPleurodeles waltlgenome.</title>
        <authorList>
            <person name="Brown T."/>
            <person name="Elewa A."/>
            <person name="Iarovenko S."/>
            <person name="Subramanian E."/>
            <person name="Araus A.J."/>
            <person name="Petzold A."/>
            <person name="Susuki M."/>
            <person name="Suzuki K.-i.T."/>
            <person name="Hayashi T."/>
            <person name="Toyoda A."/>
            <person name="Oliveira C."/>
            <person name="Osipova E."/>
            <person name="Leigh N.D."/>
            <person name="Simon A."/>
            <person name="Yun M.H."/>
        </authorList>
    </citation>
    <scope>NUCLEOTIDE SEQUENCE</scope>
    <source>
        <strain evidence="2">20211129_DDA</strain>
        <tissue evidence="2">Liver</tissue>
    </source>
</reference>
<keyword evidence="3" id="KW-1185">Reference proteome</keyword>